<name>A0ABQ1V8S0_9NOCA</name>
<keyword evidence="5" id="KW-1185">Reference proteome</keyword>
<feature type="region of interest" description="Disordered" evidence="1">
    <location>
        <begin position="1"/>
        <end position="162"/>
    </location>
</feature>
<keyword evidence="2" id="KW-1133">Transmembrane helix</keyword>
<protein>
    <recommendedName>
        <fullName evidence="3">DUF4333 domain-containing protein</fullName>
    </recommendedName>
</protein>
<organism evidence="4 5">
    <name type="scientific">Williamsia phyllosphaerae</name>
    <dbReference type="NCBI Taxonomy" id="885042"/>
    <lineage>
        <taxon>Bacteria</taxon>
        <taxon>Bacillati</taxon>
        <taxon>Actinomycetota</taxon>
        <taxon>Actinomycetes</taxon>
        <taxon>Mycobacteriales</taxon>
        <taxon>Nocardiaceae</taxon>
        <taxon>Williamsia</taxon>
    </lineage>
</organism>
<proteinExistence type="predicted"/>
<gene>
    <name evidence="4" type="ORF">GCM10007298_42860</name>
</gene>
<dbReference type="Proteomes" id="UP000632454">
    <property type="component" value="Unassembled WGS sequence"/>
</dbReference>
<dbReference type="InterPro" id="IPR025637">
    <property type="entry name" value="DUF4333"/>
</dbReference>
<feature type="transmembrane region" description="Helical" evidence="2">
    <location>
        <begin position="171"/>
        <end position="194"/>
    </location>
</feature>
<feature type="compositionally biased region" description="Low complexity" evidence="1">
    <location>
        <begin position="43"/>
        <end position="80"/>
    </location>
</feature>
<feature type="compositionally biased region" description="Basic and acidic residues" evidence="1">
    <location>
        <begin position="1"/>
        <end position="12"/>
    </location>
</feature>
<evidence type="ECO:0000313" key="5">
    <source>
        <dbReference type="Proteomes" id="UP000632454"/>
    </source>
</evidence>
<sequence>MSDPHNPDDPRQQGDQGAPAGGPDAGSPWSGGYQQPDPNQPRYDQGQPQYGQTPYGQPQYGQPQYGQPQYGQSPAYGQPPTGASPYGQPGAEQPGPYTGPSQPQYGQQSYGDPQYGQPYGQPGQEQQPYGQPAYGAPGQQQYAQTSAGAPTAPGQDQFAGMNRPLRDRKPFRIAVVGGVVAIVVIVLAITAFVAPGFAVNKELNQSAVQDGVKSILEKDYQATEVGGVSCPDGQKVEKGKSFDCTATVAGAQQKVTITFLDDNGRYEVGRPTAN</sequence>
<evidence type="ECO:0000256" key="1">
    <source>
        <dbReference type="SAM" id="MobiDB-lite"/>
    </source>
</evidence>
<evidence type="ECO:0000259" key="3">
    <source>
        <dbReference type="Pfam" id="PF14230"/>
    </source>
</evidence>
<dbReference type="EMBL" id="BMCS01000003">
    <property type="protein sequence ID" value="GGF42570.1"/>
    <property type="molecule type" value="Genomic_DNA"/>
</dbReference>
<keyword evidence="2" id="KW-0472">Membrane</keyword>
<comment type="caution">
    <text evidence="4">The sequence shown here is derived from an EMBL/GenBank/DDBJ whole genome shotgun (WGS) entry which is preliminary data.</text>
</comment>
<feature type="domain" description="DUF4333" evidence="3">
    <location>
        <begin position="188"/>
        <end position="264"/>
    </location>
</feature>
<reference evidence="5" key="1">
    <citation type="journal article" date="2019" name="Int. J. Syst. Evol. Microbiol.">
        <title>The Global Catalogue of Microorganisms (GCM) 10K type strain sequencing project: providing services to taxonomists for standard genome sequencing and annotation.</title>
        <authorList>
            <consortium name="The Broad Institute Genomics Platform"/>
            <consortium name="The Broad Institute Genome Sequencing Center for Infectious Disease"/>
            <person name="Wu L."/>
            <person name="Ma J."/>
        </authorList>
    </citation>
    <scope>NUCLEOTIDE SEQUENCE [LARGE SCALE GENOMIC DNA]</scope>
    <source>
        <strain evidence="5">CCM 7855</strain>
    </source>
</reference>
<keyword evidence="2" id="KW-0812">Transmembrane</keyword>
<dbReference type="RefSeq" id="WP_188492732.1">
    <property type="nucleotide sequence ID" value="NZ_BMCS01000003.1"/>
</dbReference>
<accession>A0ABQ1V8S0</accession>
<dbReference type="Pfam" id="PF14230">
    <property type="entry name" value="DUF4333"/>
    <property type="match status" value="1"/>
</dbReference>
<evidence type="ECO:0000313" key="4">
    <source>
        <dbReference type="EMBL" id="GGF42570.1"/>
    </source>
</evidence>
<evidence type="ECO:0000256" key="2">
    <source>
        <dbReference type="SAM" id="Phobius"/>
    </source>
</evidence>
<feature type="compositionally biased region" description="Low complexity" evidence="1">
    <location>
        <begin position="93"/>
        <end position="144"/>
    </location>
</feature>